<reference evidence="1 2" key="1">
    <citation type="journal article" date="2015" name="Genome Biol. Evol.">
        <title>Comparative Genomics of a Bacterivorous Green Alga Reveals Evolutionary Causalities and Consequences of Phago-Mixotrophic Mode of Nutrition.</title>
        <authorList>
            <person name="Burns J.A."/>
            <person name="Paasch A."/>
            <person name="Narechania A."/>
            <person name="Kim E."/>
        </authorList>
    </citation>
    <scope>NUCLEOTIDE SEQUENCE [LARGE SCALE GENOMIC DNA]</scope>
    <source>
        <strain evidence="1 2">PLY_AMNH</strain>
    </source>
</reference>
<evidence type="ECO:0000313" key="2">
    <source>
        <dbReference type="Proteomes" id="UP001190700"/>
    </source>
</evidence>
<protein>
    <submittedName>
        <fullName evidence="1">Uncharacterized protein</fullName>
    </submittedName>
</protein>
<dbReference type="EMBL" id="LGRX02035435">
    <property type="protein sequence ID" value="KAK3234871.1"/>
    <property type="molecule type" value="Genomic_DNA"/>
</dbReference>
<dbReference type="Proteomes" id="UP001190700">
    <property type="component" value="Unassembled WGS sequence"/>
</dbReference>
<name>A0AAE0BE93_9CHLO</name>
<keyword evidence="2" id="KW-1185">Reference proteome</keyword>
<accession>A0AAE0BE93</accession>
<comment type="caution">
    <text evidence="1">The sequence shown here is derived from an EMBL/GenBank/DDBJ whole genome shotgun (WGS) entry which is preliminary data.</text>
</comment>
<proteinExistence type="predicted"/>
<organism evidence="1 2">
    <name type="scientific">Cymbomonas tetramitiformis</name>
    <dbReference type="NCBI Taxonomy" id="36881"/>
    <lineage>
        <taxon>Eukaryota</taxon>
        <taxon>Viridiplantae</taxon>
        <taxon>Chlorophyta</taxon>
        <taxon>Pyramimonadophyceae</taxon>
        <taxon>Pyramimonadales</taxon>
        <taxon>Pyramimonadaceae</taxon>
        <taxon>Cymbomonas</taxon>
    </lineage>
</organism>
<evidence type="ECO:0000313" key="1">
    <source>
        <dbReference type="EMBL" id="KAK3234871.1"/>
    </source>
</evidence>
<dbReference type="AlphaFoldDB" id="A0AAE0BE93"/>
<sequence length="171" mass="18731">MKVSYQMSLEADARAGTLKEQDGFSNLLTQLICCPLCYKCYIHIQIIRGVVAVDAWDKNAMVLTQFDASPSFTETLLDADMHGQHVLTQNMRQRVNAADPLFTSIFGPDDMATAVRSEANALVVFSTVEQVVDPFSTAAGWVDAVTPTATAYTIWTPVTNAATAYTIWSVQ</sequence>
<gene>
    <name evidence="1" type="ORF">CYMTET_54897</name>
</gene>